<dbReference type="PANTHER" id="PTHR47529">
    <property type="entry name" value="PEPTIDYL-PROLYL CIS-TRANS ISOMERASE D"/>
    <property type="match status" value="1"/>
</dbReference>
<evidence type="ECO:0000256" key="1">
    <source>
        <dbReference type="ARBA" id="ARBA00004382"/>
    </source>
</evidence>
<dbReference type="GO" id="GO:0005886">
    <property type="term" value="C:plasma membrane"/>
    <property type="evidence" value="ECO:0007669"/>
    <property type="project" value="UniProtKB-SubCell"/>
</dbReference>
<protein>
    <recommendedName>
        <fullName evidence="6">Periplasmic chaperone PpiD</fullName>
    </recommendedName>
    <alternativeName>
        <fullName evidence="7">Periplasmic folding chaperone</fullName>
    </alternativeName>
</protein>
<dbReference type="GO" id="GO:0003755">
    <property type="term" value="F:peptidyl-prolyl cis-trans isomerase activity"/>
    <property type="evidence" value="ECO:0007669"/>
    <property type="project" value="UniProtKB-KW"/>
</dbReference>
<evidence type="ECO:0000259" key="9">
    <source>
        <dbReference type="PROSITE" id="PS50198"/>
    </source>
</evidence>
<dbReference type="InterPro" id="IPR046357">
    <property type="entry name" value="PPIase_dom_sf"/>
</dbReference>
<keyword evidence="3" id="KW-0997">Cell inner membrane</keyword>
<keyword evidence="4" id="KW-0472">Membrane</keyword>
<dbReference type="PROSITE" id="PS50198">
    <property type="entry name" value="PPIC_PPIASE_2"/>
    <property type="match status" value="1"/>
</dbReference>
<dbReference type="KEGG" id="rml:FF011L_17580"/>
<feature type="domain" description="PpiC" evidence="9">
    <location>
        <begin position="229"/>
        <end position="328"/>
    </location>
</feature>
<evidence type="ECO:0000256" key="5">
    <source>
        <dbReference type="ARBA" id="ARBA00023186"/>
    </source>
</evidence>
<organism evidence="10 11">
    <name type="scientific">Roseimaritima multifibrata</name>
    <dbReference type="NCBI Taxonomy" id="1930274"/>
    <lineage>
        <taxon>Bacteria</taxon>
        <taxon>Pseudomonadati</taxon>
        <taxon>Planctomycetota</taxon>
        <taxon>Planctomycetia</taxon>
        <taxon>Pirellulales</taxon>
        <taxon>Pirellulaceae</taxon>
        <taxon>Roseimaritima</taxon>
    </lineage>
</organism>
<dbReference type="EMBL" id="CP036262">
    <property type="protein sequence ID" value="QDS93003.1"/>
    <property type="molecule type" value="Genomic_DNA"/>
</dbReference>
<keyword evidence="11" id="KW-1185">Reference proteome</keyword>
<reference evidence="10 11" key="1">
    <citation type="submission" date="2019-02" db="EMBL/GenBank/DDBJ databases">
        <title>Deep-cultivation of Planctomycetes and their phenomic and genomic characterization uncovers novel biology.</title>
        <authorList>
            <person name="Wiegand S."/>
            <person name="Jogler M."/>
            <person name="Boedeker C."/>
            <person name="Pinto D."/>
            <person name="Vollmers J."/>
            <person name="Rivas-Marin E."/>
            <person name="Kohn T."/>
            <person name="Peeters S.H."/>
            <person name="Heuer A."/>
            <person name="Rast P."/>
            <person name="Oberbeckmann S."/>
            <person name="Bunk B."/>
            <person name="Jeske O."/>
            <person name="Meyerdierks A."/>
            <person name="Storesund J.E."/>
            <person name="Kallscheuer N."/>
            <person name="Luecker S."/>
            <person name="Lage O.M."/>
            <person name="Pohl T."/>
            <person name="Merkel B.J."/>
            <person name="Hornburger P."/>
            <person name="Mueller R.-W."/>
            <person name="Bruemmer F."/>
            <person name="Labrenz M."/>
            <person name="Spormann A.M."/>
            <person name="Op den Camp H."/>
            <person name="Overmann J."/>
            <person name="Amann R."/>
            <person name="Jetten M.S.M."/>
            <person name="Mascher T."/>
            <person name="Medema M.H."/>
            <person name="Devos D.P."/>
            <person name="Kaster A.-K."/>
            <person name="Ovreas L."/>
            <person name="Rohde M."/>
            <person name="Galperin M.Y."/>
            <person name="Jogler C."/>
        </authorList>
    </citation>
    <scope>NUCLEOTIDE SEQUENCE [LARGE SCALE GENOMIC DNA]</scope>
    <source>
        <strain evidence="10 11">FF011L</strain>
    </source>
</reference>
<dbReference type="Proteomes" id="UP000320672">
    <property type="component" value="Chromosome"/>
</dbReference>
<dbReference type="AlphaFoldDB" id="A0A517MDP2"/>
<keyword evidence="8 10" id="KW-0413">Isomerase</keyword>
<evidence type="ECO:0000313" key="10">
    <source>
        <dbReference type="EMBL" id="QDS93003.1"/>
    </source>
</evidence>
<keyword evidence="8" id="KW-0697">Rotamase</keyword>
<evidence type="ECO:0000256" key="8">
    <source>
        <dbReference type="PROSITE-ProRule" id="PRU00278"/>
    </source>
</evidence>
<proteinExistence type="predicted"/>
<evidence type="ECO:0000256" key="3">
    <source>
        <dbReference type="ARBA" id="ARBA00022519"/>
    </source>
</evidence>
<evidence type="ECO:0000256" key="6">
    <source>
        <dbReference type="ARBA" id="ARBA00040743"/>
    </source>
</evidence>
<sequence>MPAAHATNRPMTRPLLSWGSISTLAVAMLLGHADVSAQNAPSESAIREALEVELPESPAALIAVVGQSPILMGDLTPKIDARLKMVVEQQGRPLTEEEEKFGRVNMLRGLLRQAIQGKMLAESFLLSQVSTQDASKRAEVQRMMHGRARKLFYDNRVPQLLEKTETTDRVELDAKLRSEGASLQAQQREFIDSMLGQMYLNEMVNQKPTVSIFEIQTYYDQNSKEFEQKAAAKWEQLTVLFDRFPTREAAAAALAKMGNKALYGGNMQAVAKESSQEPFASSGGVHDWTQKGSLASKPLEEQIFSLPINEMSQFIEDELGLHIIKVTARRKAGVQSIADVQEDIREILRRKKIAADEEKLVKEMEKKIPVWSIFPQDVEGARPLGKTKMAKQVSETLMQR</sequence>
<dbReference type="InterPro" id="IPR000297">
    <property type="entry name" value="PPIase_PpiC"/>
</dbReference>
<dbReference type="PANTHER" id="PTHR47529:SF1">
    <property type="entry name" value="PERIPLASMIC CHAPERONE PPID"/>
    <property type="match status" value="1"/>
</dbReference>
<dbReference type="OrthoDB" id="270355at2"/>
<dbReference type="Pfam" id="PF13145">
    <property type="entry name" value="Rotamase_2"/>
    <property type="match status" value="1"/>
</dbReference>
<evidence type="ECO:0000313" key="11">
    <source>
        <dbReference type="Proteomes" id="UP000320672"/>
    </source>
</evidence>
<comment type="subcellular location">
    <subcellularLocation>
        <location evidence="1">Cell inner membrane</location>
        <topology evidence="1">Single-pass type II membrane protein</topology>
        <orientation evidence="1">Periplasmic side</orientation>
    </subcellularLocation>
</comment>
<accession>A0A517MDP2</accession>
<dbReference type="Gene3D" id="1.10.4030.10">
    <property type="entry name" value="Porin chaperone SurA, peptide-binding domain"/>
    <property type="match status" value="1"/>
</dbReference>
<evidence type="ECO:0000256" key="7">
    <source>
        <dbReference type="ARBA" id="ARBA00042775"/>
    </source>
</evidence>
<evidence type="ECO:0000256" key="2">
    <source>
        <dbReference type="ARBA" id="ARBA00022475"/>
    </source>
</evidence>
<keyword evidence="5" id="KW-0143">Chaperone</keyword>
<dbReference type="SUPFAM" id="SSF54534">
    <property type="entry name" value="FKBP-like"/>
    <property type="match status" value="1"/>
</dbReference>
<gene>
    <name evidence="10" type="ORF">FF011L_17580</name>
</gene>
<dbReference type="Gene3D" id="3.10.50.40">
    <property type="match status" value="1"/>
</dbReference>
<keyword evidence="2" id="KW-1003">Cell membrane</keyword>
<name>A0A517MDP2_9BACT</name>
<dbReference type="InterPro" id="IPR052029">
    <property type="entry name" value="PpiD_chaperone"/>
</dbReference>
<evidence type="ECO:0000256" key="4">
    <source>
        <dbReference type="ARBA" id="ARBA00023136"/>
    </source>
</evidence>